<keyword evidence="6" id="KW-1185">Reference proteome</keyword>
<dbReference type="Pfam" id="PF08541">
    <property type="entry name" value="ACP_syn_III_C"/>
    <property type="match status" value="1"/>
</dbReference>
<reference evidence="6" key="1">
    <citation type="submission" date="2016-09" db="EMBL/GenBank/DDBJ databases">
        <authorList>
            <person name="Gulvik C.A."/>
        </authorList>
    </citation>
    <scope>NUCLEOTIDE SEQUENCE [LARGE SCALE GENOMIC DNA]</scope>
    <source>
        <strain evidence="6">LMG 8895</strain>
    </source>
</reference>
<dbReference type="GO" id="GO:0006633">
    <property type="term" value="P:fatty acid biosynthetic process"/>
    <property type="evidence" value="ECO:0007669"/>
    <property type="project" value="InterPro"/>
</dbReference>
<dbReference type="RefSeq" id="WP_069663955.1">
    <property type="nucleotide sequence ID" value="NZ_JBHUJJ010000001.1"/>
</dbReference>
<feature type="domain" description="Beta-ketoacyl-[acyl-carrier-protein] synthase III C-terminal" evidence="3">
    <location>
        <begin position="238"/>
        <end position="327"/>
    </location>
</feature>
<dbReference type="GO" id="GO:0004315">
    <property type="term" value="F:3-oxoacyl-[acyl-carrier-protein] synthase activity"/>
    <property type="evidence" value="ECO:0007669"/>
    <property type="project" value="InterPro"/>
</dbReference>
<dbReference type="CDD" id="cd00830">
    <property type="entry name" value="KAS_III"/>
    <property type="match status" value="1"/>
</dbReference>
<dbReference type="PANTHER" id="PTHR34069">
    <property type="entry name" value="3-OXOACYL-[ACYL-CARRIER-PROTEIN] SYNTHASE 3"/>
    <property type="match status" value="1"/>
</dbReference>
<name>A0A1E5GJ31_9ENTE</name>
<dbReference type="Pfam" id="PF08545">
    <property type="entry name" value="ACP_syn_III"/>
    <property type="match status" value="1"/>
</dbReference>
<keyword evidence="2" id="KW-0012">Acyltransferase</keyword>
<organism evidence="5 6">
    <name type="scientific">Enterococcus termitis</name>
    <dbReference type="NCBI Taxonomy" id="332950"/>
    <lineage>
        <taxon>Bacteria</taxon>
        <taxon>Bacillati</taxon>
        <taxon>Bacillota</taxon>
        <taxon>Bacilli</taxon>
        <taxon>Lactobacillales</taxon>
        <taxon>Enterococcaceae</taxon>
        <taxon>Enterococcus</taxon>
    </lineage>
</organism>
<dbReference type="InterPro" id="IPR013751">
    <property type="entry name" value="ACP_syn_III_N"/>
</dbReference>
<dbReference type="InterPro" id="IPR016039">
    <property type="entry name" value="Thiolase-like"/>
</dbReference>
<dbReference type="OrthoDB" id="9815506at2"/>
<dbReference type="PANTHER" id="PTHR34069:SF2">
    <property type="entry name" value="BETA-KETOACYL-[ACYL-CARRIER-PROTEIN] SYNTHASE III"/>
    <property type="match status" value="1"/>
</dbReference>
<evidence type="ECO:0000313" key="5">
    <source>
        <dbReference type="EMBL" id="OEG12250.1"/>
    </source>
</evidence>
<accession>A0A1E5GJ31</accession>
<dbReference type="Proteomes" id="UP000095094">
    <property type="component" value="Unassembled WGS sequence"/>
</dbReference>
<evidence type="ECO:0000256" key="2">
    <source>
        <dbReference type="ARBA" id="ARBA00023315"/>
    </source>
</evidence>
<proteinExistence type="predicted"/>
<comment type="caution">
    <text evidence="5">The sequence shown here is derived from an EMBL/GenBank/DDBJ whole genome shotgun (WGS) entry which is preliminary data.</text>
</comment>
<dbReference type="Gene3D" id="3.40.47.10">
    <property type="match status" value="1"/>
</dbReference>
<evidence type="ECO:0000313" key="6">
    <source>
        <dbReference type="Proteomes" id="UP000095094"/>
    </source>
</evidence>
<dbReference type="GO" id="GO:0044550">
    <property type="term" value="P:secondary metabolite biosynthetic process"/>
    <property type="evidence" value="ECO:0007669"/>
    <property type="project" value="TreeGrafter"/>
</dbReference>
<dbReference type="AlphaFoldDB" id="A0A1E5GJ31"/>
<evidence type="ECO:0000259" key="4">
    <source>
        <dbReference type="Pfam" id="PF08545"/>
    </source>
</evidence>
<protein>
    <submittedName>
        <fullName evidence="5">Uncharacterized protein</fullName>
    </submittedName>
</protein>
<sequence length="330" mass="36416">MKFTIVGSGRYLPERVILSTEIDQRFGLKAGETQRRTGIAKRHFYDEGTSKLAKKAIIIALKDAQMSYQELDLLICASGTFEQPIPCTASLIAEHFLEEKHPIPCFDVNATCLSFISACEVAQAFIASGNYKNILVVSAEAGDDALDPNEFESSALIGNASAAFIFSTEEQPKAKYDVELLGAKFMTYPEYAHSAEIKAGGSADFIPENMQDRYFHMDGFELIKAMRRKLPEFLSSLLSDAKIGIEEIDFLVPHQASGPGMKIAARLAKFSKEQMVDIIEETGNTIAASIPFTFDYLLKQEENFQEKVVLLLGTGAGMSIGGQLLRINRR</sequence>
<dbReference type="InterPro" id="IPR013747">
    <property type="entry name" value="ACP_syn_III_C"/>
</dbReference>
<dbReference type="EMBL" id="MIJY01000034">
    <property type="protein sequence ID" value="OEG12250.1"/>
    <property type="molecule type" value="Genomic_DNA"/>
</dbReference>
<evidence type="ECO:0000259" key="3">
    <source>
        <dbReference type="Pfam" id="PF08541"/>
    </source>
</evidence>
<gene>
    <name evidence="5" type="ORF">BCR25_06815</name>
</gene>
<feature type="domain" description="Beta-ketoacyl-[acyl-carrier-protein] synthase III N-terminal" evidence="4">
    <location>
        <begin position="106"/>
        <end position="174"/>
    </location>
</feature>
<dbReference type="SUPFAM" id="SSF53901">
    <property type="entry name" value="Thiolase-like"/>
    <property type="match status" value="1"/>
</dbReference>
<evidence type="ECO:0000256" key="1">
    <source>
        <dbReference type="ARBA" id="ARBA00022679"/>
    </source>
</evidence>
<keyword evidence="1" id="KW-0808">Transferase</keyword>